<protein>
    <submittedName>
        <fullName evidence="4">Unannotated protein</fullName>
    </submittedName>
</protein>
<dbReference type="AlphaFoldDB" id="A0A6J7QZE7"/>
<dbReference type="EMBL" id="CAEZYR010000197">
    <property type="protein sequence ID" value="CAB4772782.1"/>
    <property type="molecule type" value="Genomic_DNA"/>
</dbReference>
<evidence type="ECO:0000313" key="2">
    <source>
        <dbReference type="EMBL" id="CAB4821040.1"/>
    </source>
</evidence>
<accession>A0A6J7QZE7</accession>
<gene>
    <name evidence="1" type="ORF">UFOPK2754_03189</name>
    <name evidence="2" type="ORF">UFOPK3139_00703</name>
    <name evidence="3" type="ORF">UFOPK3543_02792</name>
    <name evidence="4" type="ORF">UFOPK3967_02826</name>
</gene>
<organism evidence="4">
    <name type="scientific">freshwater metagenome</name>
    <dbReference type="NCBI Taxonomy" id="449393"/>
    <lineage>
        <taxon>unclassified sequences</taxon>
        <taxon>metagenomes</taxon>
        <taxon>ecological metagenomes</taxon>
    </lineage>
</organism>
<dbReference type="EMBL" id="CAFABA010000019">
    <property type="protein sequence ID" value="CAB4821040.1"/>
    <property type="molecule type" value="Genomic_DNA"/>
</dbReference>
<reference evidence="4" key="1">
    <citation type="submission" date="2020-05" db="EMBL/GenBank/DDBJ databases">
        <authorList>
            <person name="Chiriac C."/>
            <person name="Salcher M."/>
            <person name="Ghai R."/>
            <person name="Kavagutti S V."/>
        </authorList>
    </citation>
    <scope>NUCLEOTIDE SEQUENCE</scope>
</reference>
<sequence length="81" mass="8941">MLEEDDSYRTFLDKVGTGATISEAEWLFHFDHQNAGALDGLAIGEDTPDFALVDHIGVQRTRADLMGTEGLLLVFARSADW</sequence>
<name>A0A6J7QZE7_9ZZZZ</name>
<dbReference type="EMBL" id="CAFBOS010000250">
    <property type="protein sequence ID" value="CAB5022026.1"/>
    <property type="molecule type" value="Genomic_DNA"/>
</dbReference>
<proteinExistence type="predicted"/>
<evidence type="ECO:0000313" key="1">
    <source>
        <dbReference type="EMBL" id="CAB4772782.1"/>
    </source>
</evidence>
<evidence type="ECO:0000313" key="4">
    <source>
        <dbReference type="EMBL" id="CAB5022026.1"/>
    </source>
</evidence>
<dbReference type="EMBL" id="CAFBMH010000157">
    <property type="protein sequence ID" value="CAB4933258.1"/>
    <property type="molecule type" value="Genomic_DNA"/>
</dbReference>
<evidence type="ECO:0000313" key="3">
    <source>
        <dbReference type="EMBL" id="CAB4933258.1"/>
    </source>
</evidence>